<evidence type="ECO:0000313" key="2">
    <source>
        <dbReference type="Proteomes" id="UP000301737"/>
    </source>
</evidence>
<accession>A0A4C2ECR4</accession>
<dbReference type="Proteomes" id="UP000301737">
    <property type="component" value="Unassembled WGS sequence"/>
</dbReference>
<comment type="caution">
    <text evidence="1">The sequence shown here is derived from an EMBL/GenBank/DDBJ whole genome shotgun (WGS) entry which is preliminary data.</text>
</comment>
<organism evidence="1 2">
    <name type="scientific">Zygosaccharomyces mellis</name>
    <dbReference type="NCBI Taxonomy" id="42258"/>
    <lineage>
        <taxon>Eukaryota</taxon>
        <taxon>Fungi</taxon>
        <taxon>Dikarya</taxon>
        <taxon>Ascomycota</taxon>
        <taxon>Saccharomycotina</taxon>
        <taxon>Saccharomycetes</taxon>
        <taxon>Saccharomycetales</taxon>
        <taxon>Saccharomycetaceae</taxon>
        <taxon>Zygosaccharomyces</taxon>
    </lineage>
</organism>
<proteinExistence type="predicted"/>
<name>A0A4C2ECR4_9SACH</name>
<evidence type="ECO:0000313" key="1">
    <source>
        <dbReference type="EMBL" id="GCF01704.1"/>
    </source>
</evidence>
<dbReference type="AlphaFoldDB" id="A0A4C2ECR4"/>
<keyword evidence="2" id="KW-1185">Reference proteome</keyword>
<feature type="non-terminal residue" evidence="1">
    <location>
        <position position="1"/>
    </location>
</feature>
<dbReference type="EMBL" id="BIMX01000067">
    <property type="protein sequence ID" value="GCF01704.1"/>
    <property type="molecule type" value="Genomic_DNA"/>
</dbReference>
<protein>
    <submittedName>
        <fullName evidence="1">Uncharacterized protein</fullName>
    </submittedName>
</protein>
<sequence>LKFSKSSEISSSRGISADLVGPALSLEHIFGGLTNLQELDSASVDSNCPSPLHAKFTRQSASNAMSHPAGK</sequence>
<reference evidence="1 2" key="1">
    <citation type="submission" date="2019-01" db="EMBL/GenBank/DDBJ databases">
        <title>Draft Genome Sequencing of Zygosaccharomyces mellis Ca-7.</title>
        <authorList>
            <person name="Shiwa Y."/>
            <person name="Kanesaki Y."/>
            <person name="Ishige T."/>
            <person name="Mura K."/>
            <person name="Hori T."/>
            <person name="Tamura T."/>
        </authorList>
    </citation>
    <scope>NUCLEOTIDE SEQUENCE [LARGE SCALE GENOMIC DNA]</scope>
    <source>
        <strain evidence="1 2">Ca-7</strain>
    </source>
</reference>
<gene>
    <name evidence="1" type="ORF">ZYGM_000027</name>
</gene>